<evidence type="ECO:0000313" key="9">
    <source>
        <dbReference type="EMBL" id="MPM31346.1"/>
    </source>
</evidence>
<keyword evidence="4 9" id="KW-0378">Hydrolase</keyword>
<dbReference type="InterPro" id="IPR032466">
    <property type="entry name" value="Metal_Hydrolase"/>
</dbReference>
<accession>A0A644YS50</accession>
<dbReference type="GO" id="GO:0000034">
    <property type="term" value="F:adenine deaminase activity"/>
    <property type="evidence" value="ECO:0007669"/>
    <property type="project" value="UniProtKB-EC"/>
</dbReference>
<dbReference type="AlphaFoldDB" id="A0A644YS50"/>
<dbReference type="EMBL" id="VSSQ01006046">
    <property type="protein sequence ID" value="MPM31346.1"/>
    <property type="molecule type" value="Genomic_DNA"/>
</dbReference>
<dbReference type="PANTHER" id="PTHR11113">
    <property type="entry name" value="N-ACETYLGLUCOSAMINE-6-PHOSPHATE DEACETYLASE"/>
    <property type="match status" value="1"/>
</dbReference>
<name>A0A644YS50_9ZZZZ</name>
<feature type="domain" description="Amidohydrolase-related" evidence="7">
    <location>
        <begin position="70"/>
        <end position="353"/>
    </location>
</feature>
<comment type="caution">
    <text evidence="9">The sequence shown here is derived from an EMBL/GenBank/DDBJ whole genome shotgun (WGS) entry which is preliminary data.</text>
</comment>
<organism evidence="9">
    <name type="scientific">bioreactor metagenome</name>
    <dbReference type="NCBI Taxonomy" id="1076179"/>
    <lineage>
        <taxon>unclassified sequences</taxon>
        <taxon>metagenomes</taxon>
        <taxon>ecological metagenomes</taxon>
    </lineage>
</organism>
<protein>
    <recommendedName>
        <fullName evidence="3">adenine deaminase</fullName>
        <ecNumber evidence="3">3.5.4.2</ecNumber>
    </recommendedName>
</protein>
<gene>
    <name evidence="9" type="primary">ade_19</name>
    <name evidence="9" type="ORF">SDC9_77901</name>
</gene>
<dbReference type="EC" id="3.5.4.2" evidence="3"/>
<dbReference type="PANTHER" id="PTHR11113:SF2">
    <property type="entry name" value="ADENINE DEAMINASE"/>
    <property type="match status" value="1"/>
</dbReference>
<dbReference type="SUPFAM" id="SSF51556">
    <property type="entry name" value="Metallo-dependent hydrolases"/>
    <property type="match status" value="1"/>
</dbReference>
<evidence type="ECO:0000256" key="6">
    <source>
        <dbReference type="ARBA" id="ARBA00047720"/>
    </source>
</evidence>
<evidence type="ECO:0000256" key="4">
    <source>
        <dbReference type="ARBA" id="ARBA00022801"/>
    </source>
</evidence>
<comment type="catalytic activity">
    <reaction evidence="6">
        <text>adenine + H2O + H(+) = hypoxanthine + NH4(+)</text>
        <dbReference type="Rhea" id="RHEA:23688"/>
        <dbReference type="ChEBI" id="CHEBI:15377"/>
        <dbReference type="ChEBI" id="CHEBI:15378"/>
        <dbReference type="ChEBI" id="CHEBI:16708"/>
        <dbReference type="ChEBI" id="CHEBI:17368"/>
        <dbReference type="ChEBI" id="CHEBI:28938"/>
        <dbReference type="EC" id="3.5.4.2"/>
    </reaction>
</comment>
<dbReference type="SUPFAM" id="SSF51338">
    <property type="entry name" value="Composite domain of metallo-dependent hydrolases"/>
    <property type="match status" value="1"/>
</dbReference>
<evidence type="ECO:0000256" key="5">
    <source>
        <dbReference type="ARBA" id="ARBA00023211"/>
    </source>
</evidence>
<proteinExistence type="inferred from homology"/>
<feature type="domain" description="Adenine deaminase C-terminal" evidence="8">
    <location>
        <begin position="404"/>
        <end position="572"/>
    </location>
</feature>
<dbReference type="InterPro" id="IPR006680">
    <property type="entry name" value="Amidohydro-rel"/>
</dbReference>
<evidence type="ECO:0000259" key="8">
    <source>
        <dbReference type="Pfam" id="PF13382"/>
    </source>
</evidence>
<dbReference type="Gene3D" id="3.20.20.140">
    <property type="entry name" value="Metal-dependent hydrolases"/>
    <property type="match status" value="1"/>
</dbReference>
<dbReference type="Pfam" id="PF13382">
    <property type="entry name" value="Adenine_deam_C"/>
    <property type="match status" value="1"/>
</dbReference>
<evidence type="ECO:0000256" key="3">
    <source>
        <dbReference type="ARBA" id="ARBA00012782"/>
    </source>
</evidence>
<evidence type="ECO:0000256" key="2">
    <source>
        <dbReference type="ARBA" id="ARBA00006773"/>
    </source>
</evidence>
<reference evidence="9" key="1">
    <citation type="submission" date="2019-08" db="EMBL/GenBank/DDBJ databases">
        <authorList>
            <person name="Kucharzyk K."/>
            <person name="Murdoch R.W."/>
            <person name="Higgins S."/>
            <person name="Loffler F."/>
        </authorList>
    </citation>
    <scope>NUCLEOTIDE SEQUENCE</scope>
</reference>
<comment type="similarity">
    <text evidence="2">Belongs to the metallo-dependent hydrolases superfamily. Adenine deaminase family.</text>
</comment>
<dbReference type="FunFam" id="3.20.20.140:FF:000016">
    <property type="entry name" value="Adenine deaminase"/>
    <property type="match status" value="1"/>
</dbReference>
<dbReference type="HAMAP" id="MF_01518">
    <property type="entry name" value="Adenine_deamin"/>
    <property type="match status" value="1"/>
</dbReference>
<evidence type="ECO:0000256" key="1">
    <source>
        <dbReference type="ARBA" id="ARBA00001936"/>
    </source>
</evidence>
<dbReference type="GO" id="GO:0006146">
    <property type="term" value="P:adenine catabolic process"/>
    <property type="evidence" value="ECO:0007669"/>
    <property type="project" value="InterPro"/>
</dbReference>
<dbReference type="InterPro" id="IPR026912">
    <property type="entry name" value="Adenine_deam_C"/>
</dbReference>
<comment type="cofactor">
    <cofactor evidence="1">
        <name>Mn(2+)</name>
        <dbReference type="ChEBI" id="CHEBI:29035"/>
    </cofactor>
</comment>
<sequence length="581" mass="62556">MVTKARLRGLIDAASGRKRADLCITNAKVLDVYNKEWFESDILVSDGFICGFSPKGTGKASSVIDGGGRYLVPGFIDGHVHIESSHATPEEFSNLVVPCGTTTIIADPHEICNVCGLDGLSYMLDASKDTALQAYFVVPSCVPATTFEHSGATILATDLGEPLKHERVLGLGEMMDYPGVIAASDLVIDKLLEAKKAGKIIDGHSPAVTGSDLDAYSASGIHTDHECETADELCERVRRGMYVMLREGSACNNVLALLGGVNERNSRRCIFCTDDRQPISILSDGHINNNVRLAVQAGLDPIEALCMATINSCDCYHLTDRGSIAPGMRADFCLVNDLVSFSMHQVYVAGVLVAQDGKMLRPAVSRHDERVSAKMDVRDFSAGRLALRLQSQHVRVIDIVPGGVVTEAGEAEVIVKDGLWVHDKSKDIIKLAVIERHKGTGNVALALLRGYGLQGGAMATSVAHDSHNIIVAGDNDEDMERAVNHLISTGGGMVIVQKGEILASFDQPVAGLISYENGSNIAENLKHLHAIAQEKLKVSKTVDPFMTLCFMSLPVIPAYKLTDMGLFDVRTFSFVPLELSR</sequence>
<dbReference type="NCBIfam" id="TIGR01178">
    <property type="entry name" value="ade"/>
    <property type="match status" value="1"/>
</dbReference>
<dbReference type="InterPro" id="IPR006679">
    <property type="entry name" value="Adenine_deam"/>
</dbReference>
<dbReference type="CDD" id="cd01295">
    <property type="entry name" value="AdeC"/>
    <property type="match status" value="1"/>
</dbReference>
<dbReference type="InterPro" id="IPR011059">
    <property type="entry name" value="Metal-dep_hydrolase_composite"/>
</dbReference>
<keyword evidence="5" id="KW-0464">Manganese</keyword>
<evidence type="ECO:0000259" key="7">
    <source>
        <dbReference type="Pfam" id="PF01979"/>
    </source>
</evidence>
<dbReference type="Pfam" id="PF01979">
    <property type="entry name" value="Amidohydro_1"/>
    <property type="match status" value="1"/>
</dbReference>
<dbReference type="Gene3D" id="2.30.40.10">
    <property type="entry name" value="Urease, subunit C, domain 1"/>
    <property type="match status" value="1"/>
</dbReference>